<reference evidence="16 17" key="1">
    <citation type="journal article" date="2018" name="Nat. Biotechnol.">
        <title>A standardized bacterial taxonomy based on genome phylogeny substantially revises the tree of life.</title>
        <authorList>
            <person name="Parks D.H."/>
            <person name="Chuvochina M."/>
            <person name="Waite D.W."/>
            <person name="Rinke C."/>
            <person name="Skarshewski A."/>
            <person name="Chaumeil P.A."/>
            <person name="Hugenholtz P."/>
        </authorList>
    </citation>
    <scope>NUCLEOTIDE SEQUENCE [LARGE SCALE GENOMIC DNA]</scope>
    <source>
        <strain evidence="16">UBA9049</strain>
    </source>
</reference>
<dbReference type="GO" id="GO:0006298">
    <property type="term" value="P:mismatch repair"/>
    <property type="evidence" value="ECO:0007669"/>
    <property type="project" value="TreeGrafter"/>
</dbReference>
<comment type="similarity">
    <text evidence="3 14">Belongs to the Nth/MutY family.</text>
</comment>
<evidence type="ECO:0000256" key="11">
    <source>
        <dbReference type="ARBA" id="ARBA00023014"/>
    </source>
</evidence>
<feature type="domain" description="HhH-GPD" evidence="15">
    <location>
        <begin position="38"/>
        <end position="189"/>
    </location>
</feature>
<evidence type="ECO:0000256" key="12">
    <source>
        <dbReference type="ARBA" id="ARBA00023204"/>
    </source>
</evidence>
<gene>
    <name evidence="16" type="ORF">DCF82_00880</name>
</gene>
<dbReference type="Gene3D" id="1.10.1670.10">
    <property type="entry name" value="Helix-hairpin-Helix base-excision DNA repair enzymes (C-terminal)"/>
    <property type="match status" value="1"/>
</dbReference>
<evidence type="ECO:0000259" key="15">
    <source>
        <dbReference type="SMART" id="SM00478"/>
    </source>
</evidence>
<evidence type="ECO:0000256" key="14">
    <source>
        <dbReference type="RuleBase" id="RU365096"/>
    </source>
</evidence>
<dbReference type="GO" id="GO:0032357">
    <property type="term" value="F:oxidized purine DNA binding"/>
    <property type="evidence" value="ECO:0007669"/>
    <property type="project" value="TreeGrafter"/>
</dbReference>
<protein>
    <recommendedName>
        <fullName evidence="5 14">Adenine DNA glycosylase</fullName>
        <ecNumber evidence="4 14">3.2.2.31</ecNumber>
    </recommendedName>
</protein>
<dbReference type="EC" id="3.2.2.31" evidence="4 14"/>
<dbReference type="GO" id="GO:0034039">
    <property type="term" value="F:8-oxo-7,8-dihydroguanine DNA N-glycosylase activity"/>
    <property type="evidence" value="ECO:0007669"/>
    <property type="project" value="TreeGrafter"/>
</dbReference>
<keyword evidence="12" id="KW-0234">DNA repair</keyword>
<accession>A0A350S044</accession>
<dbReference type="InterPro" id="IPR003265">
    <property type="entry name" value="HhH-GPD_domain"/>
</dbReference>
<evidence type="ECO:0000256" key="7">
    <source>
        <dbReference type="ARBA" id="ARBA00022723"/>
    </source>
</evidence>
<dbReference type="PANTHER" id="PTHR42944:SF1">
    <property type="entry name" value="ADENINE DNA GLYCOSYLASE"/>
    <property type="match status" value="1"/>
</dbReference>
<dbReference type="InterPro" id="IPR011257">
    <property type="entry name" value="DNA_glycosylase"/>
</dbReference>
<dbReference type="GO" id="GO:0000701">
    <property type="term" value="F:purine-specific mismatch base pair DNA N-glycosylase activity"/>
    <property type="evidence" value="ECO:0007669"/>
    <property type="project" value="UniProtKB-EC"/>
</dbReference>
<keyword evidence="9" id="KW-0378">Hydrolase</keyword>
<name>A0A350S044_MARNT</name>
<dbReference type="Pfam" id="PF00730">
    <property type="entry name" value="HhH-GPD"/>
    <property type="match status" value="1"/>
</dbReference>
<dbReference type="PANTHER" id="PTHR42944">
    <property type="entry name" value="ADENINE DNA GLYCOSYLASE"/>
    <property type="match status" value="1"/>
</dbReference>
<evidence type="ECO:0000256" key="3">
    <source>
        <dbReference type="ARBA" id="ARBA00008343"/>
    </source>
</evidence>
<dbReference type="InterPro" id="IPR029119">
    <property type="entry name" value="MutY_C"/>
</dbReference>
<dbReference type="SMART" id="SM00525">
    <property type="entry name" value="FES"/>
    <property type="match status" value="1"/>
</dbReference>
<dbReference type="FunFam" id="1.10.340.30:FF:000002">
    <property type="entry name" value="Adenine DNA glycosylase"/>
    <property type="match status" value="1"/>
</dbReference>
<keyword evidence="8 14" id="KW-0227">DNA damage</keyword>
<evidence type="ECO:0000256" key="6">
    <source>
        <dbReference type="ARBA" id="ARBA00022485"/>
    </source>
</evidence>
<evidence type="ECO:0000256" key="1">
    <source>
        <dbReference type="ARBA" id="ARBA00000843"/>
    </source>
</evidence>
<comment type="catalytic activity">
    <reaction evidence="1 14">
        <text>Hydrolyzes free adenine bases from 7,8-dihydro-8-oxoguanine:adenine mismatched double-stranded DNA, leaving an apurinic site.</text>
        <dbReference type="EC" id="3.2.2.31"/>
    </reaction>
</comment>
<proteinExistence type="inferred from homology"/>
<dbReference type="InterPro" id="IPR015797">
    <property type="entry name" value="NUDIX_hydrolase-like_dom_sf"/>
</dbReference>
<dbReference type="NCBIfam" id="TIGR01084">
    <property type="entry name" value="mutY"/>
    <property type="match status" value="1"/>
</dbReference>
<dbReference type="InterPro" id="IPR044298">
    <property type="entry name" value="MIG/MutY"/>
</dbReference>
<dbReference type="InterPro" id="IPR003651">
    <property type="entry name" value="Endonuclease3_FeS-loop_motif"/>
</dbReference>
<dbReference type="CDD" id="cd03431">
    <property type="entry name" value="NUDIX_DNA_Glycosylase_C-MutY"/>
    <property type="match status" value="1"/>
</dbReference>
<dbReference type="InterPro" id="IPR004035">
    <property type="entry name" value="Endouclease-III_FeS-bd_BS"/>
</dbReference>
<dbReference type="PROSITE" id="PS00764">
    <property type="entry name" value="ENDONUCLEASE_III_1"/>
    <property type="match status" value="1"/>
</dbReference>
<dbReference type="SUPFAM" id="SSF48150">
    <property type="entry name" value="DNA-glycosylase"/>
    <property type="match status" value="1"/>
</dbReference>
<evidence type="ECO:0000256" key="9">
    <source>
        <dbReference type="ARBA" id="ARBA00022801"/>
    </source>
</evidence>
<keyword evidence="13 14" id="KW-0326">Glycosidase</keyword>
<evidence type="ECO:0000313" key="17">
    <source>
        <dbReference type="Proteomes" id="UP000261325"/>
    </source>
</evidence>
<dbReference type="GO" id="GO:0035485">
    <property type="term" value="F:adenine/guanine mispair binding"/>
    <property type="evidence" value="ECO:0007669"/>
    <property type="project" value="TreeGrafter"/>
</dbReference>
<dbReference type="GO" id="GO:0046872">
    <property type="term" value="F:metal ion binding"/>
    <property type="evidence" value="ECO:0007669"/>
    <property type="project" value="UniProtKB-UniRule"/>
</dbReference>
<evidence type="ECO:0000256" key="5">
    <source>
        <dbReference type="ARBA" id="ARBA00022023"/>
    </source>
</evidence>
<dbReference type="GO" id="GO:0006284">
    <property type="term" value="P:base-excision repair"/>
    <property type="evidence" value="ECO:0007669"/>
    <property type="project" value="UniProtKB-UniRule"/>
</dbReference>
<comment type="caution">
    <text evidence="16">The sequence shown here is derived from an EMBL/GenBank/DDBJ whole genome shotgun (WGS) entry which is preliminary data.</text>
</comment>
<keyword evidence="10 14" id="KW-0408">Iron</keyword>
<keyword evidence="7" id="KW-0479">Metal-binding</keyword>
<dbReference type="GO" id="GO:0051539">
    <property type="term" value="F:4 iron, 4 sulfur cluster binding"/>
    <property type="evidence" value="ECO:0007669"/>
    <property type="project" value="UniProtKB-UniRule"/>
</dbReference>
<evidence type="ECO:0000313" key="16">
    <source>
        <dbReference type="EMBL" id="HAC26370.1"/>
    </source>
</evidence>
<dbReference type="Pfam" id="PF14815">
    <property type="entry name" value="NUDIX_4"/>
    <property type="match status" value="1"/>
</dbReference>
<keyword evidence="11" id="KW-0411">Iron-sulfur</keyword>
<evidence type="ECO:0000256" key="13">
    <source>
        <dbReference type="ARBA" id="ARBA00023295"/>
    </source>
</evidence>
<dbReference type="InterPro" id="IPR005760">
    <property type="entry name" value="A/G_AdeGlyc_MutY"/>
</dbReference>
<keyword evidence="6" id="KW-0004">4Fe-4S</keyword>
<evidence type="ECO:0000256" key="2">
    <source>
        <dbReference type="ARBA" id="ARBA00002933"/>
    </source>
</evidence>
<dbReference type="AlphaFoldDB" id="A0A350S044"/>
<dbReference type="RefSeq" id="WP_199452504.1">
    <property type="nucleotide sequence ID" value="NZ_CAXEXJ010000019.1"/>
</dbReference>
<evidence type="ECO:0000256" key="10">
    <source>
        <dbReference type="ARBA" id="ARBA00023004"/>
    </source>
</evidence>
<evidence type="ECO:0000256" key="8">
    <source>
        <dbReference type="ARBA" id="ARBA00022763"/>
    </source>
</evidence>
<dbReference type="Gene3D" id="1.10.340.30">
    <property type="entry name" value="Hypothetical protein, domain 2"/>
    <property type="match status" value="1"/>
</dbReference>
<dbReference type="InterPro" id="IPR023170">
    <property type="entry name" value="HhH_base_excis_C"/>
</dbReference>
<dbReference type="SUPFAM" id="SSF55811">
    <property type="entry name" value="Nudix"/>
    <property type="match status" value="1"/>
</dbReference>
<dbReference type="EMBL" id="DLYI01000009">
    <property type="protein sequence ID" value="HAC26370.1"/>
    <property type="molecule type" value="Genomic_DNA"/>
</dbReference>
<dbReference type="NCBIfam" id="NF008132">
    <property type="entry name" value="PRK10880.1"/>
    <property type="match status" value="1"/>
</dbReference>
<evidence type="ECO:0000256" key="4">
    <source>
        <dbReference type="ARBA" id="ARBA00012045"/>
    </source>
</evidence>
<dbReference type="CDD" id="cd00056">
    <property type="entry name" value="ENDO3c"/>
    <property type="match status" value="1"/>
</dbReference>
<dbReference type="Proteomes" id="UP000261325">
    <property type="component" value="Unassembled WGS sequence"/>
</dbReference>
<dbReference type="Gene3D" id="3.90.79.10">
    <property type="entry name" value="Nucleoside Triphosphate Pyrophosphohydrolase"/>
    <property type="match status" value="1"/>
</dbReference>
<comment type="function">
    <text evidence="2">Adenine glycosylase active on G-A mispairs. MutY also corrects error-prone DNA synthesis past GO lesions which are due to the oxidatively damaged form of guanine: 7,8-dihydro-8-oxoguanine (8-oxo-dGTP).</text>
</comment>
<comment type="cofactor">
    <cofactor evidence="14">
        <name>[4Fe-4S] cluster</name>
        <dbReference type="ChEBI" id="CHEBI:49883"/>
    </cofactor>
    <text evidence="14">Binds 1 [4Fe-4S] cluster.</text>
</comment>
<organism evidence="16 17">
    <name type="scientific">Marinobacter nauticus</name>
    <name type="common">Marinobacter hydrocarbonoclasticus</name>
    <name type="synonym">Marinobacter aquaeolei</name>
    <dbReference type="NCBI Taxonomy" id="2743"/>
    <lineage>
        <taxon>Bacteria</taxon>
        <taxon>Pseudomonadati</taxon>
        <taxon>Pseudomonadota</taxon>
        <taxon>Gammaproteobacteria</taxon>
        <taxon>Pseudomonadales</taxon>
        <taxon>Marinobacteraceae</taxon>
        <taxon>Marinobacter</taxon>
    </lineage>
</organism>
<sequence length="354" mass="39951">MPDRFADKLLRWYDQHGRHDLPWHHNRNAYRVWVSEIMLQQTQVTTVIPYFEAFMARFPDVHALASAPVDDVLGHWSGLGYYARARNLHKAAKQVVDEFGGEFPSDQQQLESLTGIGRSTAAAIVAQAFEKRATILDGNVKRVLARYHAVPGWPGQTAVLNQLWVHAESHTPEARIKDYTQAIMDLGAMVCTRSKPGCEACPVKDGCLAYARDEIRLYPGSKPKKEKPEKTTWMLILEDAEGRILLERRPPSGIWGGLWSLPELDPAYGADELQDACARELGLNCHNPEPISGFRHTFSHYHLHIQPVRLPVAGNTQVRDSDRLRWLHRDEALSLGLPAPIRTLLTEPEQATLL</sequence>
<dbReference type="SMART" id="SM00478">
    <property type="entry name" value="ENDO3c"/>
    <property type="match status" value="1"/>
</dbReference>